<sequence length="75" mass="8239">MIGPWRANAAQQRGFALRESTRAEKTVEIGVDLDQYATCCTMAGGEHDTVGEDDEGLVGLVDQTRMSETFLNLFD</sequence>
<dbReference type="EMBL" id="ONZF01000014">
    <property type="protein sequence ID" value="SPJ26079.1"/>
    <property type="molecule type" value="Genomic_DNA"/>
</dbReference>
<reference evidence="1 2" key="1">
    <citation type="submission" date="2018-03" db="EMBL/GenBank/DDBJ databases">
        <authorList>
            <person name="Keele B.F."/>
        </authorList>
    </citation>
    <scope>NUCLEOTIDE SEQUENCE [LARGE SCALE GENOMIC DNA]</scope>
    <source>
        <strain evidence="1 2">CECT 8504</strain>
    </source>
</reference>
<gene>
    <name evidence="1" type="ORF">PAA8504_03935</name>
</gene>
<dbReference type="AlphaFoldDB" id="A0A2R8C140"/>
<proteinExistence type="predicted"/>
<dbReference type="RefSeq" id="WP_108895799.1">
    <property type="nucleotide sequence ID" value="NZ_ONZF01000014.1"/>
</dbReference>
<evidence type="ECO:0000313" key="1">
    <source>
        <dbReference type="EMBL" id="SPJ26079.1"/>
    </source>
</evidence>
<dbReference type="Proteomes" id="UP000244912">
    <property type="component" value="Unassembled WGS sequence"/>
</dbReference>
<protein>
    <submittedName>
        <fullName evidence="1">Uncharacterized protein</fullName>
    </submittedName>
</protein>
<accession>A0A2R8C140</accession>
<organism evidence="1 2">
    <name type="scientific">Palleronia abyssalis</name>
    <dbReference type="NCBI Taxonomy" id="1501240"/>
    <lineage>
        <taxon>Bacteria</taxon>
        <taxon>Pseudomonadati</taxon>
        <taxon>Pseudomonadota</taxon>
        <taxon>Alphaproteobacteria</taxon>
        <taxon>Rhodobacterales</taxon>
        <taxon>Roseobacteraceae</taxon>
        <taxon>Palleronia</taxon>
    </lineage>
</organism>
<evidence type="ECO:0000313" key="2">
    <source>
        <dbReference type="Proteomes" id="UP000244912"/>
    </source>
</evidence>
<keyword evidence="2" id="KW-1185">Reference proteome</keyword>
<name>A0A2R8C140_9RHOB</name>